<dbReference type="Gene3D" id="2.120.10.80">
    <property type="entry name" value="Kelch-type beta propeller"/>
    <property type="match status" value="2"/>
</dbReference>
<organism evidence="5 6">
    <name type="scientific">Fuerstiella marisgermanici</name>
    <dbReference type="NCBI Taxonomy" id="1891926"/>
    <lineage>
        <taxon>Bacteria</taxon>
        <taxon>Pseudomonadati</taxon>
        <taxon>Planctomycetota</taxon>
        <taxon>Planctomycetia</taxon>
        <taxon>Planctomycetales</taxon>
        <taxon>Planctomycetaceae</taxon>
        <taxon>Fuerstiella</taxon>
    </lineage>
</organism>
<dbReference type="Pfam" id="PF10670">
    <property type="entry name" value="DUF4198"/>
    <property type="match status" value="1"/>
</dbReference>
<evidence type="ECO:0000256" key="4">
    <source>
        <dbReference type="SAM" id="SignalP"/>
    </source>
</evidence>
<dbReference type="InterPro" id="IPR006652">
    <property type="entry name" value="Kelch_1"/>
</dbReference>
<proteinExistence type="predicted"/>
<feature type="signal peptide" evidence="4">
    <location>
        <begin position="1"/>
        <end position="19"/>
    </location>
</feature>
<dbReference type="SUPFAM" id="SSF117281">
    <property type="entry name" value="Kelch motif"/>
    <property type="match status" value="1"/>
</dbReference>
<dbReference type="SMART" id="SM00612">
    <property type="entry name" value="Kelch"/>
    <property type="match status" value="3"/>
</dbReference>
<dbReference type="OrthoDB" id="232651at2"/>
<dbReference type="AlphaFoldDB" id="A0A1P8WDT7"/>
<dbReference type="KEGG" id="fmr:Fuma_01831"/>
<gene>
    <name evidence="5" type="ORF">Fuma_01831</name>
</gene>
<evidence type="ECO:0000256" key="1">
    <source>
        <dbReference type="ARBA" id="ARBA00022441"/>
    </source>
</evidence>
<feature type="compositionally biased region" description="Basic and acidic residues" evidence="3">
    <location>
        <begin position="453"/>
        <end position="466"/>
    </location>
</feature>
<sequence length="555" mass="59287" precursor="true">MKTLFTTAMSLLIASTAPAHFIWLAPVESGGQTKVCVYFGEDATDDNADYLSRVSGVTVSKITGTDDAVALKLTKTDESISTTINAKDNSVYVTSHDLGVMDRGDSKFRLKYYAKTGPDASSAAWQQAVATDDIALDVVPKLHSGRITVKVYFNEKPVAGVQVKAARPGADDIEAETDAKGVASFDVADAGLYSIRARHIEAKAGEVKGKKYPETRHYSTVALMVPMSASTVAKPAFQNIPQPVTSFGAAVLNDSLYLYGGHTGSAHSYSKTEQGRQLMKLNLKSGEWDKLAEGPGLQGLALVAHGKKLYRIGGFTAMNEEGDDHKLVSQDYAACFDPATSTWSDLPALPEPRSSHDAAVVGDSIYVVGGWAMTGEGDHVWHDTAWKMDLTADELKWEAIASPPFQRRAIAAAAHDGKLYIIGGMQSEGGPTTKTATYDPATNAWSEGPELFVKADPKPKDGEKPQRSMSSGGMTGFGASAFATGGSLYVTTVQGTLQKLSPDGSKWEVVSEDVTPRFFHRLLPLNSRQLVVVGGSNMSIGKFEEVEVIDVAEGT</sequence>
<keyword evidence="1" id="KW-0880">Kelch repeat</keyword>
<evidence type="ECO:0000256" key="3">
    <source>
        <dbReference type="SAM" id="MobiDB-lite"/>
    </source>
</evidence>
<dbReference type="STRING" id="1891926.Fuma_01831"/>
<name>A0A1P8WDT7_9PLAN</name>
<dbReference type="EMBL" id="CP017641">
    <property type="protein sequence ID" value="APZ92222.1"/>
    <property type="molecule type" value="Genomic_DNA"/>
</dbReference>
<protein>
    <submittedName>
        <fullName evidence="5">Kelch-like protein</fullName>
    </submittedName>
</protein>
<reference evidence="5 6" key="1">
    <citation type="journal article" date="2016" name="Front. Microbiol.">
        <title>Fuerstia marisgermanicae gen. nov., sp. nov., an Unusual Member of the Phylum Planctomycetes from the German Wadden Sea.</title>
        <authorList>
            <person name="Kohn T."/>
            <person name="Heuer A."/>
            <person name="Jogler M."/>
            <person name="Vollmers J."/>
            <person name="Boedeker C."/>
            <person name="Bunk B."/>
            <person name="Rast P."/>
            <person name="Borchert D."/>
            <person name="Glockner I."/>
            <person name="Freese H.M."/>
            <person name="Klenk H.P."/>
            <person name="Overmann J."/>
            <person name="Kaster A.K."/>
            <person name="Rohde M."/>
            <person name="Wiegand S."/>
            <person name="Jogler C."/>
        </authorList>
    </citation>
    <scope>NUCLEOTIDE SEQUENCE [LARGE SCALE GENOMIC DNA]</scope>
    <source>
        <strain evidence="5 6">NH11</strain>
    </source>
</reference>
<evidence type="ECO:0000313" key="5">
    <source>
        <dbReference type="EMBL" id="APZ92222.1"/>
    </source>
</evidence>
<dbReference type="InterPro" id="IPR015915">
    <property type="entry name" value="Kelch-typ_b-propeller"/>
</dbReference>
<feature type="chain" id="PRO_5012342901" evidence="4">
    <location>
        <begin position="20"/>
        <end position="555"/>
    </location>
</feature>
<dbReference type="RefSeq" id="WP_083731916.1">
    <property type="nucleotide sequence ID" value="NZ_CP017641.1"/>
</dbReference>
<dbReference type="InterPro" id="IPR019613">
    <property type="entry name" value="DUF4198"/>
</dbReference>
<evidence type="ECO:0000256" key="2">
    <source>
        <dbReference type="ARBA" id="ARBA00022737"/>
    </source>
</evidence>
<keyword evidence="4" id="KW-0732">Signal</keyword>
<keyword evidence="6" id="KW-1185">Reference proteome</keyword>
<accession>A0A1P8WDT7</accession>
<dbReference type="Proteomes" id="UP000187735">
    <property type="component" value="Chromosome"/>
</dbReference>
<dbReference type="Pfam" id="PF24681">
    <property type="entry name" value="Kelch_KLHDC2_KLHL20_DRC7"/>
    <property type="match status" value="1"/>
</dbReference>
<dbReference type="PANTHER" id="PTHR45632:SF3">
    <property type="entry name" value="KELCH-LIKE PROTEIN 32"/>
    <property type="match status" value="1"/>
</dbReference>
<feature type="region of interest" description="Disordered" evidence="3">
    <location>
        <begin position="452"/>
        <end position="473"/>
    </location>
</feature>
<keyword evidence="2" id="KW-0677">Repeat</keyword>
<dbReference type="PANTHER" id="PTHR45632">
    <property type="entry name" value="LD33804P"/>
    <property type="match status" value="1"/>
</dbReference>
<evidence type="ECO:0000313" key="6">
    <source>
        <dbReference type="Proteomes" id="UP000187735"/>
    </source>
</evidence>